<keyword evidence="2" id="KW-1185">Reference proteome</keyword>
<comment type="caution">
    <text evidence="1">The sequence shown here is derived from an EMBL/GenBank/DDBJ whole genome shotgun (WGS) entry which is preliminary data.</text>
</comment>
<proteinExistence type="predicted"/>
<evidence type="ECO:0000313" key="1">
    <source>
        <dbReference type="EMBL" id="KAJ8646968.1"/>
    </source>
</evidence>
<gene>
    <name evidence="1" type="ORF">MRB53_008716</name>
</gene>
<accession>A0ACC2MN99</accession>
<reference evidence="1 2" key="1">
    <citation type="journal article" date="2022" name="Hortic Res">
        <title>A haplotype resolved chromosomal level avocado genome allows analysis of novel avocado genes.</title>
        <authorList>
            <person name="Nath O."/>
            <person name="Fletcher S.J."/>
            <person name="Hayward A."/>
            <person name="Shaw L.M."/>
            <person name="Masouleh A.K."/>
            <person name="Furtado A."/>
            <person name="Henry R.J."/>
            <person name="Mitter N."/>
        </authorList>
    </citation>
    <scope>NUCLEOTIDE SEQUENCE [LARGE SCALE GENOMIC DNA]</scope>
    <source>
        <strain evidence="2">cv. Hass</strain>
    </source>
</reference>
<dbReference type="Proteomes" id="UP001234297">
    <property type="component" value="Chromosome 2"/>
</dbReference>
<evidence type="ECO:0000313" key="2">
    <source>
        <dbReference type="Proteomes" id="UP001234297"/>
    </source>
</evidence>
<organism evidence="1 2">
    <name type="scientific">Persea americana</name>
    <name type="common">Avocado</name>
    <dbReference type="NCBI Taxonomy" id="3435"/>
    <lineage>
        <taxon>Eukaryota</taxon>
        <taxon>Viridiplantae</taxon>
        <taxon>Streptophyta</taxon>
        <taxon>Embryophyta</taxon>
        <taxon>Tracheophyta</taxon>
        <taxon>Spermatophyta</taxon>
        <taxon>Magnoliopsida</taxon>
        <taxon>Magnoliidae</taxon>
        <taxon>Laurales</taxon>
        <taxon>Lauraceae</taxon>
        <taxon>Persea</taxon>
    </lineage>
</organism>
<sequence>MWFKKWVSMIGWGFGHKREEGRGDLGFGESGEYLGIWVLGEIGFHELFGGVVTGFGSVMMIRVLRDVVFGHEDLASGGQLVLVAACRFADVDDGGLTTVLARMMDCRMSEHRCWSSYSLHICIGEEGS</sequence>
<name>A0ACC2MN99_PERAE</name>
<protein>
    <submittedName>
        <fullName evidence="1">Uncharacterized protein</fullName>
    </submittedName>
</protein>
<dbReference type="EMBL" id="CM056810">
    <property type="protein sequence ID" value="KAJ8646968.1"/>
    <property type="molecule type" value="Genomic_DNA"/>
</dbReference>